<evidence type="ECO:0000256" key="6">
    <source>
        <dbReference type="ARBA" id="ARBA00023136"/>
    </source>
</evidence>
<proteinExistence type="inferred from homology"/>
<evidence type="ECO:0000313" key="8">
    <source>
        <dbReference type="EMBL" id="CAL8088520.1"/>
    </source>
</evidence>
<dbReference type="Proteomes" id="UP001642540">
    <property type="component" value="Unassembled WGS sequence"/>
</dbReference>
<keyword evidence="9" id="KW-1185">Reference proteome</keyword>
<dbReference type="Pfam" id="PF04511">
    <property type="entry name" value="DER1"/>
    <property type="match status" value="1"/>
</dbReference>
<keyword evidence="5 7" id="KW-1133">Transmembrane helix</keyword>
<comment type="subcellular location">
    <subcellularLocation>
        <location evidence="1 7">Endoplasmic reticulum membrane</location>
        <topology evidence="1 7">Multi-pass membrane protein</topology>
    </subcellularLocation>
</comment>
<feature type="transmembrane region" description="Helical" evidence="7">
    <location>
        <begin position="101"/>
        <end position="124"/>
    </location>
</feature>
<comment type="caution">
    <text evidence="8">The sequence shown here is derived from an EMBL/GenBank/DDBJ whole genome shotgun (WGS) entry which is preliminary data.</text>
</comment>
<evidence type="ECO:0000256" key="5">
    <source>
        <dbReference type="ARBA" id="ARBA00022989"/>
    </source>
</evidence>
<evidence type="ECO:0000256" key="1">
    <source>
        <dbReference type="ARBA" id="ARBA00004477"/>
    </source>
</evidence>
<feature type="transmembrane region" description="Helical" evidence="7">
    <location>
        <begin position="56"/>
        <end position="80"/>
    </location>
</feature>
<comment type="function">
    <text evidence="7">May be involved in the degradation of misfolded endoplasmic reticulum (ER) luminal proteins.</text>
</comment>
<evidence type="ECO:0000313" key="9">
    <source>
        <dbReference type="Proteomes" id="UP001642540"/>
    </source>
</evidence>
<evidence type="ECO:0000256" key="7">
    <source>
        <dbReference type="RuleBase" id="RU363059"/>
    </source>
</evidence>
<dbReference type="PANTHER" id="PTHR11009">
    <property type="entry name" value="DER1-LIKE PROTEIN, DERLIN"/>
    <property type="match status" value="1"/>
</dbReference>
<gene>
    <name evidence="8" type="ORF">ODALV1_LOCUS7082</name>
</gene>
<dbReference type="InterPro" id="IPR007599">
    <property type="entry name" value="DER1"/>
</dbReference>
<protein>
    <recommendedName>
        <fullName evidence="7">Derlin</fullName>
    </recommendedName>
</protein>
<feature type="transmembrane region" description="Helical" evidence="7">
    <location>
        <begin position="144"/>
        <end position="167"/>
    </location>
</feature>
<sequence length="259" mass="29516">MERAGEAGWVRMYTNIPMVTRIFTTASVLVTLASHFEFVSPFDLYLNPYVILHRHQYWRILTAFLFAGQISFGTVFNLVFMYRYSRILEEHSFQRTSDYCVMVIFLIVVVFGLSAAFTDLIFLNNAFTHAILYIWCRRNPMTRVVILGVMSFSANFVPFVLFGLTLLTGGPMSSDLVSIAAGHAYYFLEDVFPQQEGGFRILKTPNFLRVLFENEVEPSQPQQNIAEENIEGQDVNNNNLIDGRLAPDMHPLLAENGLG</sequence>
<evidence type="ECO:0000256" key="4">
    <source>
        <dbReference type="ARBA" id="ARBA00022824"/>
    </source>
</evidence>
<comment type="similarity">
    <text evidence="2 7">Belongs to the derlin family.</text>
</comment>
<keyword evidence="6 7" id="KW-0472">Membrane</keyword>
<dbReference type="EMBL" id="CAXLJM020000022">
    <property type="protein sequence ID" value="CAL8088520.1"/>
    <property type="molecule type" value="Genomic_DNA"/>
</dbReference>
<evidence type="ECO:0000256" key="2">
    <source>
        <dbReference type="ARBA" id="ARBA00008917"/>
    </source>
</evidence>
<keyword evidence="4 7" id="KW-0256">Endoplasmic reticulum</keyword>
<evidence type="ECO:0000256" key="3">
    <source>
        <dbReference type="ARBA" id="ARBA00022692"/>
    </source>
</evidence>
<organism evidence="8 9">
    <name type="scientific">Orchesella dallaii</name>
    <dbReference type="NCBI Taxonomy" id="48710"/>
    <lineage>
        <taxon>Eukaryota</taxon>
        <taxon>Metazoa</taxon>
        <taxon>Ecdysozoa</taxon>
        <taxon>Arthropoda</taxon>
        <taxon>Hexapoda</taxon>
        <taxon>Collembola</taxon>
        <taxon>Entomobryomorpha</taxon>
        <taxon>Entomobryoidea</taxon>
        <taxon>Orchesellidae</taxon>
        <taxon>Orchesellinae</taxon>
        <taxon>Orchesella</taxon>
    </lineage>
</organism>
<accession>A0ABP1Q490</accession>
<keyword evidence="3 7" id="KW-0812">Transmembrane</keyword>
<name>A0ABP1Q490_9HEXA</name>
<feature type="transmembrane region" description="Helical" evidence="7">
    <location>
        <begin position="12"/>
        <end position="36"/>
    </location>
</feature>
<dbReference type="SUPFAM" id="SSF144091">
    <property type="entry name" value="Rhomboid-like"/>
    <property type="match status" value="1"/>
</dbReference>
<dbReference type="InterPro" id="IPR035952">
    <property type="entry name" value="Rhomboid-like_sf"/>
</dbReference>
<reference evidence="8 9" key="1">
    <citation type="submission" date="2024-08" db="EMBL/GenBank/DDBJ databases">
        <authorList>
            <person name="Cucini C."/>
            <person name="Frati F."/>
        </authorList>
    </citation>
    <scope>NUCLEOTIDE SEQUENCE [LARGE SCALE GENOMIC DNA]</scope>
</reference>